<protein>
    <submittedName>
        <fullName evidence="2">Uncharacterized protein</fullName>
    </submittedName>
</protein>
<reference evidence="3 4" key="1">
    <citation type="submission" date="2015-01" db="EMBL/GenBank/DDBJ databases">
        <title>Evolution of Trichinella species and genotypes.</title>
        <authorList>
            <person name="Korhonen P.K."/>
            <person name="Edoardo P."/>
            <person name="Giuseppe L.R."/>
            <person name="Gasser R.B."/>
        </authorList>
    </citation>
    <scope>NUCLEOTIDE SEQUENCE [LARGE SCALE GENOMIC DNA]</scope>
    <source>
        <strain evidence="1">ISS141</strain>
        <strain evidence="2">ISS470</strain>
    </source>
</reference>
<dbReference type="AlphaFoldDB" id="A0A0V1FRM2"/>
<evidence type="ECO:0000313" key="2">
    <source>
        <dbReference type="EMBL" id="KRY88479.1"/>
    </source>
</evidence>
<dbReference type="Proteomes" id="UP000054815">
    <property type="component" value="Unassembled WGS sequence"/>
</dbReference>
<sequence>MITLMYNVHGTEKKTKVQKLNASHEKEGSAQTGIHNFKSKLIKDGGFFFRCIPMERSILG</sequence>
<evidence type="ECO:0000313" key="1">
    <source>
        <dbReference type="EMBL" id="KRX93600.1"/>
    </source>
</evidence>
<comment type="caution">
    <text evidence="2">The sequence shown here is derived from an EMBL/GenBank/DDBJ whole genome shotgun (WGS) entry which is preliminary data.</text>
</comment>
<proteinExistence type="predicted"/>
<dbReference type="EMBL" id="JYDU01000085">
    <property type="protein sequence ID" value="KRX93600.1"/>
    <property type="molecule type" value="Genomic_DNA"/>
</dbReference>
<accession>A0A0V1FRM2</accession>
<evidence type="ECO:0000313" key="4">
    <source>
        <dbReference type="Proteomes" id="UP000054995"/>
    </source>
</evidence>
<organism evidence="2 4">
    <name type="scientific">Trichinella pseudospiralis</name>
    <name type="common">Parasitic roundworm</name>
    <dbReference type="NCBI Taxonomy" id="6337"/>
    <lineage>
        <taxon>Eukaryota</taxon>
        <taxon>Metazoa</taxon>
        <taxon>Ecdysozoa</taxon>
        <taxon>Nematoda</taxon>
        <taxon>Enoplea</taxon>
        <taxon>Dorylaimia</taxon>
        <taxon>Trichinellida</taxon>
        <taxon>Trichinellidae</taxon>
        <taxon>Trichinella</taxon>
    </lineage>
</organism>
<evidence type="ECO:0000313" key="3">
    <source>
        <dbReference type="Proteomes" id="UP000054815"/>
    </source>
</evidence>
<name>A0A0V1FRM2_TRIPS</name>
<gene>
    <name evidence="2" type="ORF">T4D_10979</name>
    <name evidence="1" type="ORF">T4E_3562</name>
</gene>
<dbReference type="Proteomes" id="UP000054995">
    <property type="component" value="Unassembled WGS sequence"/>
</dbReference>
<keyword evidence="4" id="KW-1185">Reference proteome</keyword>
<dbReference type="EMBL" id="JYDT01000041">
    <property type="protein sequence ID" value="KRY88479.1"/>
    <property type="molecule type" value="Genomic_DNA"/>
</dbReference>